<proteinExistence type="predicted"/>
<dbReference type="EMBL" id="JAJSOF020000033">
    <property type="protein sequence ID" value="KAJ4429516.1"/>
    <property type="molecule type" value="Genomic_DNA"/>
</dbReference>
<evidence type="ECO:0000313" key="2">
    <source>
        <dbReference type="Proteomes" id="UP001148838"/>
    </source>
</evidence>
<dbReference type="Proteomes" id="UP001148838">
    <property type="component" value="Unassembled WGS sequence"/>
</dbReference>
<evidence type="ECO:0000313" key="1">
    <source>
        <dbReference type="EMBL" id="KAJ4429516.1"/>
    </source>
</evidence>
<sequence length="169" mass="19636">MDLREVGYDDRDWINLAQDRDRWRAYREEEKKEKKWRSSGALTMLTIHGVLSPYERKQQTAISTHDGNENNKLAWPVGRLLACPPSILPYSTKHERNDEVKRSDLNLEWSIVGKSGCKNNDAETNQEDKRGIGNIKRDVDHKGTLSKEIPVVEGTEKETERYDVRNEQI</sequence>
<keyword evidence="2" id="KW-1185">Reference proteome</keyword>
<comment type="caution">
    <text evidence="1">The sequence shown here is derived from an EMBL/GenBank/DDBJ whole genome shotgun (WGS) entry which is preliminary data.</text>
</comment>
<organism evidence="1 2">
    <name type="scientific">Periplaneta americana</name>
    <name type="common">American cockroach</name>
    <name type="synonym">Blatta americana</name>
    <dbReference type="NCBI Taxonomy" id="6978"/>
    <lineage>
        <taxon>Eukaryota</taxon>
        <taxon>Metazoa</taxon>
        <taxon>Ecdysozoa</taxon>
        <taxon>Arthropoda</taxon>
        <taxon>Hexapoda</taxon>
        <taxon>Insecta</taxon>
        <taxon>Pterygota</taxon>
        <taxon>Neoptera</taxon>
        <taxon>Polyneoptera</taxon>
        <taxon>Dictyoptera</taxon>
        <taxon>Blattodea</taxon>
        <taxon>Blattoidea</taxon>
        <taxon>Blattidae</taxon>
        <taxon>Blattinae</taxon>
        <taxon>Periplaneta</taxon>
    </lineage>
</organism>
<protein>
    <submittedName>
        <fullName evidence="1">Uncharacterized protein</fullName>
    </submittedName>
</protein>
<gene>
    <name evidence="1" type="ORF">ANN_21685</name>
</gene>
<reference evidence="1 2" key="1">
    <citation type="journal article" date="2022" name="Allergy">
        <title>Genome assembly and annotation of Periplaneta americana reveal a comprehensive cockroach allergen profile.</title>
        <authorList>
            <person name="Wang L."/>
            <person name="Xiong Q."/>
            <person name="Saelim N."/>
            <person name="Wang L."/>
            <person name="Nong W."/>
            <person name="Wan A.T."/>
            <person name="Shi M."/>
            <person name="Liu X."/>
            <person name="Cao Q."/>
            <person name="Hui J.H.L."/>
            <person name="Sookrung N."/>
            <person name="Leung T.F."/>
            <person name="Tungtrongchitr A."/>
            <person name="Tsui S.K.W."/>
        </authorList>
    </citation>
    <scope>NUCLEOTIDE SEQUENCE [LARGE SCALE GENOMIC DNA]</scope>
    <source>
        <strain evidence="1">PWHHKU_190912</strain>
    </source>
</reference>
<name>A0ABQ8S6R3_PERAM</name>
<accession>A0ABQ8S6R3</accession>